<gene>
    <name evidence="2" type="ORF">FD14_GL001910</name>
</gene>
<organism evidence="2 3">
    <name type="scientific">Secundilactobacillus similis DSM 23365 = JCM 2765</name>
    <dbReference type="NCBI Taxonomy" id="1423804"/>
    <lineage>
        <taxon>Bacteria</taxon>
        <taxon>Bacillati</taxon>
        <taxon>Bacillota</taxon>
        <taxon>Bacilli</taxon>
        <taxon>Lactobacillales</taxon>
        <taxon>Lactobacillaceae</taxon>
        <taxon>Secundilactobacillus</taxon>
    </lineage>
</organism>
<dbReference type="Proteomes" id="UP000051442">
    <property type="component" value="Unassembled WGS sequence"/>
</dbReference>
<dbReference type="SUPFAM" id="SSF51735">
    <property type="entry name" value="NAD(P)-binding Rossmann-fold domains"/>
    <property type="match status" value="1"/>
</dbReference>
<sequence>MQTKNDVHLTLFLRNASRIKVINNEREQVIEGDVNDSERLDSVMKGQDVVYANLVGDMERMATNIVSAMSKHHVHQLIWVTGSGLYHETPEPFGSWVEKTVGHETKENTRRAAKVIEGSSLNYTIIRAAYMTDDKEINYELTHKGELFKGTMVSRASIANLVVTILDMPQSYSRMSLGIAKPGTEHSMPPAP</sequence>
<keyword evidence="3" id="KW-1185">Reference proteome</keyword>
<protein>
    <submittedName>
        <fullName evidence="2">NAD-dependent epimerase dehydratase</fullName>
    </submittedName>
</protein>
<comment type="caution">
    <text evidence="2">The sequence shown here is derived from an EMBL/GenBank/DDBJ whole genome shotgun (WGS) entry which is preliminary data.</text>
</comment>
<evidence type="ECO:0000313" key="3">
    <source>
        <dbReference type="Proteomes" id="UP000051442"/>
    </source>
</evidence>
<dbReference type="PANTHER" id="PTHR43355:SF2">
    <property type="entry name" value="FLAVIN REDUCTASE (NADPH)"/>
    <property type="match status" value="1"/>
</dbReference>
<proteinExistence type="predicted"/>
<feature type="domain" description="NAD(P)-binding" evidence="1">
    <location>
        <begin position="4"/>
        <end position="169"/>
    </location>
</feature>
<accession>A0A0R2F0K8</accession>
<dbReference type="GO" id="GO:0042602">
    <property type="term" value="F:riboflavin reductase (NADPH) activity"/>
    <property type="evidence" value="ECO:0007669"/>
    <property type="project" value="TreeGrafter"/>
</dbReference>
<dbReference type="Pfam" id="PF13460">
    <property type="entry name" value="NAD_binding_10"/>
    <property type="match status" value="1"/>
</dbReference>
<dbReference type="GO" id="GO:0004074">
    <property type="term" value="F:biliverdin reductase [NAD(P)H] activity"/>
    <property type="evidence" value="ECO:0007669"/>
    <property type="project" value="TreeGrafter"/>
</dbReference>
<dbReference type="PANTHER" id="PTHR43355">
    <property type="entry name" value="FLAVIN REDUCTASE (NADPH)"/>
    <property type="match status" value="1"/>
</dbReference>
<dbReference type="InterPro" id="IPR051606">
    <property type="entry name" value="Polyketide_Oxido-like"/>
</dbReference>
<dbReference type="InterPro" id="IPR036291">
    <property type="entry name" value="NAD(P)-bd_dom_sf"/>
</dbReference>
<evidence type="ECO:0000259" key="1">
    <source>
        <dbReference type="Pfam" id="PF13460"/>
    </source>
</evidence>
<dbReference type="AlphaFoldDB" id="A0A0R2F0K8"/>
<evidence type="ECO:0000313" key="2">
    <source>
        <dbReference type="EMBL" id="KRN18586.1"/>
    </source>
</evidence>
<dbReference type="InterPro" id="IPR016040">
    <property type="entry name" value="NAD(P)-bd_dom"/>
</dbReference>
<dbReference type="PATRIC" id="fig|1423804.4.peg.2071"/>
<dbReference type="EMBL" id="AYZM01000148">
    <property type="protein sequence ID" value="KRN18586.1"/>
    <property type="molecule type" value="Genomic_DNA"/>
</dbReference>
<reference evidence="2 3" key="1">
    <citation type="journal article" date="2015" name="Genome Announc.">
        <title>Expanding the biotechnology potential of lactobacilli through comparative genomics of 213 strains and associated genera.</title>
        <authorList>
            <person name="Sun Z."/>
            <person name="Harris H.M."/>
            <person name="McCann A."/>
            <person name="Guo C."/>
            <person name="Argimon S."/>
            <person name="Zhang W."/>
            <person name="Yang X."/>
            <person name="Jeffery I.B."/>
            <person name="Cooney J.C."/>
            <person name="Kagawa T.F."/>
            <person name="Liu W."/>
            <person name="Song Y."/>
            <person name="Salvetti E."/>
            <person name="Wrobel A."/>
            <person name="Rasinkangas P."/>
            <person name="Parkhill J."/>
            <person name="Rea M.C."/>
            <person name="O'Sullivan O."/>
            <person name="Ritari J."/>
            <person name="Douillard F.P."/>
            <person name="Paul Ross R."/>
            <person name="Yang R."/>
            <person name="Briner A.E."/>
            <person name="Felis G.E."/>
            <person name="de Vos W.M."/>
            <person name="Barrangou R."/>
            <person name="Klaenhammer T.R."/>
            <person name="Caufield P.W."/>
            <person name="Cui Y."/>
            <person name="Zhang H."/>
            <person name="O'Toole P.W."/>
        </authorList>
    </citation>
    <scope>NUCLEOTIDE SEQUENCE [LARGE SCALE GENOMIC DNA]</scope>
    <source>
        <strain evidence="2 3">DSM 23365</strain>
    </source>
</reference>
<dbReference type="Gene3D" id="3.40.50.720">
    <property type="entry name" value="NAD(P)-binding Rossmann-like Domain"/>
    <property type="match status" value="1"/>
</dbReference>
<name>A0A0R2F0K8_9LACO</name>